<feature type="compositionally biased region" description="Low complexity" evidence="1">
    <location>
        <begin position="1052"/>
        <end position="1062"/>
    </location>
</feature>
<feature type="compositionally biased region" description="Low complexity" evidence="1">
    <location>
        <begin position="980"/>
        <end position="993"/>
    </location>
</feature>
<feature type="compositionally biased region" description="Low complexity" evidence="1">
    <location>
        <begin position="1178"/>
        <end position="1193"/>
    </location>
</feature>
<accession>T0SBD4</accession>
<feature type="compositionally biased region" description="Low complexity" evidence="1">
    <location>
        <begin position="409"/>
        <end position="423"/>
    </location>
</feature>
<dbReference type="EMBL" id="JH767137">
    <property type="protein sequence ID" value="EQC40047.1"/>
    <property type="molecule type" value="Genomic_DNA"/>
</dbReference>
<feature type="compositionally biased region" description="Low complexity" evidence="1">
    <location>
        <begin position="228"/>
        <end position="249"/>
    </location>
</feature>
<dbReference type="STRING" id="1156394.T0SBD4"/>
<feature type="compositionally biased region" description="Low complexity" evidence="1">
    <location>
        <begin position="588"/>
        <end position="598"/>
    </location>
</feature>
<feature type="region of interest" description="Disordered" evidence="1">
    <location>
        <begin position="181"/>
        <end position="1252"/>
    </location>
</feature>
<dbReference type="Proteomes" id="UP000030762">
    <property type="component" value="Unassembled WGS sequence"/>
</dbReference>
<feature type="compositionally biased region" description="Basic residues" evidence="1">
    <location>
        <begin position="682"/>
        <end position="692"/>
    </location>
</feature>
<evidence type="ECO:0000313" key="2">
    <source>
        <dbReference type="EMBL" id="EQC40047.1"/>
    </source>
</evidence>
<feature type="region of interest" description="Disordered" evidence="1">
    <location>
        <begin position="1414"/>
        <end position="1448"/>
    </location>
</feature>
<feature type="compositionally biased region" description="Polar residues" evidence="1">
    <location>
        <begin position="566"/>
        <end position="577"/>
    </location>
</feature>
<feature type="compositionally biased region" description="Polar residues" evidence="1">
    <location>
        <begin position="1"/>
        <end position="33"/>
    </location>
</feature>
<feature type="compositionally biased region" description="Low complexity" evidence="1">
    <location>
        <begin position="1091"/>
        <end position="1106"/>
    </location>
</feature>
<reference evidence="2 3" key="1">
    <citation type="submission" date="2012-04" db="EMBL/GenBank/DDBJ databases">
        <title>The Genome Sequence of Saprolegnia declina VS20.</title>
        <authorList>
            <consortium name="The Broad Institute Genome Sequencing Platform"/>
            <person name="Russ C."/>
            <person name="Nusbaum C."/>
            <person name="Tyler B."/>
            <person name="van West P."/>
            <person name="Dieguez-Uribeondo J."/>
            <person name="de Bruijn I."/>
            <person name="Tripathy S."/>
            <person name="Jiang R."/>
            <person name="Young S.K."/>
            <person name="Zeng Q."/>
            <person name="Gargeya S."/>
            <person name="Fitzgerald M."/>
            <person name="Haas B."/>
            <person name="Abouelleil A."/>
            <person name="Alvarado L."/>
            <person name="Arachchi H.M."/>
            <person name="Berlin A."/>
            <person name="Chapman S.B."/>
            <person name="Goldberg J."/>
            <person name="Griggs A."/>
            <person name="Gujja S."/>
            <person name="Hansen M."/>
            <person name="Howarth C."/>
            <person name="Imamovic A."/>
            <person name="Larimer J."/>
            <person name="McCowen C."/>
            <person name="Montmayeur A."/>
            <person name="Murphy C."/>
            <person name="Neiman D."/>
            <person name="Pearson M."/>
            <person name="Priest M."/>
            <person name="Roberts A."/>
            <person name="Saif S."/>
            <person name="Shea T."/>
            <person name="Sisk P."/>
            <person name="Sykes S."/>
            <person name="Wortman J."/>
            <person name="Nusbaum C."/>
            <person name="Birren B."/>
        </authorList>
    </citation>
    <scope>NUCLEOTIDE SEQUENCE [LARGE SCALE GENOMIC DNA]</scope>
    <source>
        <strain evidence="2 3">VS20</strain>
    </source>
</reference>
<proteinExistence type="predicted"/>
<gene>
    <name evidence="2" type="ORF">SDRG_02703</name>
</gene>
<dbReference type="GeneID" id="19943430"/>
<organism evidence="2 3">
    <name type="scientific">Saprolegnia diclina (strain VS20)</name>
    <dbReference type="NCBI Taxonomy" id="1156394"/>
    <lineage>
        <taxon>Eukaryota</taxon>
        <taxon>Sar</taxon>
        <taxon>Stramenopiles</taxon>
        <taxon>Oomycota</taxon>
        <taxon>Saprolegniomycetes</taxon>
        <taxon>Saprolegniales</taxon>
        <taxon>Saprolegniaceae</taxon>
        <taxon>Saprolegnia</taxon>
    </lineage>
</organism>
<feature type="compositionally biased region" description="Polar residues" evidence="1">
    <location>
        <begin position="442"/>
        <end position="455"/>
    </location>
</feature>
<feature type="compositionally biased region" description="Low complexity" evidence="1">
    <location>
        <begin position="714"/>
        <end position="724"/>
    </location>
</feature>
<feature type="compositionally biased region" description="Low complexity" evidence="1">
    <location>
        <begin position="1478"/>
        <end position="1498"/>
    </location>
</feature>
<feature type="compositionally biased region" description="Basic residues" evidence="1">
    <location>
        <begin position="873"/>
        <end position="884"/>
    </location>
</feature>
<dbReference type="RefSeq" id="XP_008606521.1">
    <property type="nucleotide sequence ID" value="XM_008608299.1"/>
</dbReference>
<evidence type="ECO:0000256" key="1">
    <source>
        <dbReference type="SAM" id="MobiDB-lite"/>
    </source>
</evidence>
<feature type="compositionally biased region" description="Basic residues" evidence="1">
    <location>
        <begin position="613"/>
        <end position="623"/>
    </location>
</feature>
<feature type="compositionally biased region" description="Basic residues" evidence="1">
    <location>
        <begin position="944"/>
        <end position="955"/>
    </location>
</feature>
<feature type="compositionally biased region" description="Polar residues" evidence="1">
    <location>
        <begin position="366"/>
        <end position="379"/>
    </location>
</feature>
<keyword evidence="3" id="KW-1185">Reference proteome</keyword>
<protein>
    <submittedName>
        <fullName evidence="2">Uncharacterized protein</fullName>
    </submittedName>
</protein>
<name>T0SBD4_SAPDV</name>
<feature type="region of interest" description="Disordered" evidence="1">
    <location>
        <begin position="91"/>
        <end position="115"/>
    </location>
</feature>
<evidence type="ECO:0000313" key="3">
    <source>
        <dbReference type="Proteomes" id="UP000030762"/>
    </source>
</evidence>
<feature type="compositionally biased region" description="Polar residues" evidence="1">
    <location>
        <begin position="292"/>
        <end position="304"/>
    </location>
</feature>
<feature type="compositionally biased region" description="Polar residues" evidence="1">
    <location>
        <begin position="826"/>
        <end position="838"/>
    </location>
</feature>
<sequence>MQKQPSSASRQQGNRNVLQGKNGRMNATKSNAAKLTAPPPTNTPSRRSETQAPAAVAPARMGWTEPRAGSPRVLVASPTAIKSTLHADAAPWIGSSSPSHAAHHHPTGRWGDDALEHDMNPYGPYSSIAPTVWSAPAQWNGNMYAQTQLYQQPWQQPDGRALFPAPTSAWEAPSVRILKRDEQQAKSPRVTPAQIQAILSPRSSNLKSSSPRASTTPKHVAFDGQAARTNSPSSHSRPSTPRQRRQSNPTPAPQPMTKAQKKEADEILNVLSGDEGDNTRRRPAKLQLPKSPRSQQAPKQQKLSKAQRKEQEEILAIFSDGDELPRDRKKVSTRKQPQAKHMVLSPRGWVASPGSGQAAAKKASVSPRQTPSKKASFSKAQKREQDEILAIFSDGDELPRDRKTKTARKQQAGQAKQQAGQAKHTTLSPRGWVASPRGGQPAKQSIASPRSMSPSKKQQKLTKAQKQEHEEILAIFSDGDELPRDRSKKVTTRKAATAPRGGNATPKKQQKLSKAQQQEQLEILAIFSDGDELPRDRKAKKTLKKQPAPSPRNAQTKKHASVASPRGSQASKQSIASPRTAPKKQQKLSKAQQQEQAEILAIFSDGDELPRDRKAKKAARKNQIKQQLKQSVASPRGSQSSKQSITSPRNEPKKQQKLSKAQQQEQAEIFAIFSDGDELPRDRKKQATRGRKASAPANLSTTSPRAQKQKQQKLSKAQQQEQLEIFAIFSDGDELPRDRKATKAAPRKQQAKIQTKQSVVSPRGSQSSKQSISSPRTAPKKQQKLSKTQQQEQAEILAIFSDGDELPRDRKAKKASSRKQTAKQSVASPRGSQSSKQPRNAPKKQQKLSKAQQQEQAEILAIFSDGDELPRDRKAKKAAPRKQQTKQTAKQSVASPRGSQSSKQSIASPRNAPKKQQKLSKAQQQEQAEILAIFSDGDELPRDRKAKKAGSRKQPAKQNVVSPRPASATVKKAALSPRISKQQKLSKSQQQEQAEILAIFSDGEELPRDRKAKKAAPRKQPAKQSVASPRGSQSSKQSVSSPRTAPKKQQKLSKAQQQEQAEILAIFSDGEDLPRDRKAKKAAPRKQSVASPRGSQSSKQSISSPRTAPKKQQKLSKAQQQEQAEILAIFSDGDELPRDRKANKAGSRKQPAKQNVVSPRPASATLKKAALSPRISVKKQPQQKLSKAQQQEQLEILAIFSDGDELPRDRKAKKTAPRKNQTQVKRVVVSPTNRQAATLTASKPKVKPLTKAQRQEQEEILAIFSDGDELPRDFKAKRKAAKKARKASVNYNELHEILSIMSGDEAPVKAKAVLTKRPSATQHKVGLNVSNGGGTVVVMPLASDAAAQKLDNDGFEAVKSRRTLHQEKKKEHAAAATSSGLVCHVSSHKASGCTCARLHDATARARSSSGTNYLAQEYYPPGRAPPTKTVWTRPAKQASPSPPRSAEKNAQILKSLGKALREAATPVKATPSPKHTAKATPIKATPKPAAKATPTKAAPIATTAAIKSPPKAAAHIHVAKKGARATLST</sequence>
<feature type="compositionally biased region" description="Low complexity" evidence="1">
    <location>
        <begin position="199"/>
        <end position="214"/>
    </location>
</feature>
<feature type="compositionally biased region" description="Polar residues" evidence="1">
    <location>
        <begin position="1218"/>
        <end position="1241"/>
    </location>
</feature>
<dbReference type="OrthoDB" id="168487at2759"/>
<dbReference type="InParanoid" id="T0SBD4"/>
<feature type="compositionally biased region" description="Low complexity" evidence="1">
    <location>
        <begin position="761"/>
        <end position="776"/>
    </location>
</feature>
<feature type="compositionally biased region" description="Low complexity" evidence="1">
    <location>
        <begin position="848"/>
        <end position="858"/>
    </location>
</feature>
<feature type="compositionally biased region" description="Polar residues" evidence="1">
    <location>
        <begin position="628"/>
        <end position="649"/>
    </location>
</feature>
<feature type="compositionally biased region" description="Low complexity" evidence="1">
    <location>
        <begin position="919"/>
        <end position="929"/>
    </location>
</feature>
<feature type="compositionally biased region" description="Basic residues" evidence="1">
    <location>
        <begin position="810"/>
        <end position="821"/>
    </location>
</feature>
<dbReference type="VEuPathDB" id="FungiDB:SDRG_02703"/>
<feature type="compositionally biased region" description="Low complexity" evidence="1">
    <location>
        <begin position="1115"/>
        <end position="1125"/>
    </location>
</feature>
<feature type="compositionally biased region" description="Low complexity" evidence="1">
    <location>
        <begin position="1022"/>
        <end position="1043"/>
    </location>
</feature>
<feature type="compositionally biased region" description="Low complexity" evidence="1">
    <location>
        <begin position="512"/>
        <end position="522"/>
    </location>
</feature>
<feature type="compositionally biased region" description="Polar residues" evidence="1">
    <location>
        <begin position="751"/>
        <end position="760"/>
    </location>
</feature>
<feature type="region of interest" description="Disordered" evidence="1">
    <location>
        <begin position="1463"/>
        <end position="1498"/>
    </location>
</feature>
<feature type="region of interest" description="Disordered" evidence="1">
    <location>
        <begin position="1"/>
        <end position="71"/>
    </location>
</feature>
<feature type="compositionally biased region" description="Low complexity" evidence="1">
    <location>
        <begin position="658"/>
        <end position="673"/>
    </location>
</feature>
<feature type="compositionally biased region" description="Polar residues" evidence="1">
    <location>
        <begin position="892"/>
        <end position="908"/>
    </location>
</feature>
<dbReference type="OMA" id="NEPRTEM"/>
<feature type="compositionally biased region" description="Basic residues" evidence="1">
    <location>
        <begin position="1010"/>
        <end position="1021"/>
    </location>
</feature>